<dbReference type="PANTHER" id="PTHR21666:SF289">
    <property type="entry name" value="L-ALA--D-GLU ENDOPEPTIDASE"/>
    <property type="match status" value="1"/>
</dbReference>
<name>M2YGI0_9MICC</name>
<organism evidence="5 6">
    <name type="scientific">Kocuria palustris PEL</name>
    <dbReference type="NCBI Taxonomy" id="1236550"/>
    <lineage>
        <taxon>Bacteria</taxon>
        <taxon>Bacillati</taxon>
        <taxon>Actinomycetota</taxon>
        <taxon>Actinomycetes</taxon>
        <taxon>Micrococcales</taxon>
        <taxon>Micrococcaceae</taxon>
        <taxon>Kocuria</taxon>
    </lineage>
</organism>
<dbReference type="Gene3D" id="2.70.70.10">
    <property type="entry name" value="Glucose Permease (Domain IIA)"/>
    <property type="match status" value="1"/>
</dbReference>
<dbReference type="EMBL" id="ANHZ02000002">
    <property type="protein sequence ID" value="EME37615.1"/>
    <property type="molecule type" value="Genomic_DNA"/>
</dbReference>
<dbReference type="Pfam" id="PF26571">
    <property type="entry name" value="VldE"/>
    <property type="match status" value="1"/>
</dbReference>
<dbReference type="AlphaFoldDB" id="M2YGI0"/>
<dbReference type="GO" id="GO:0004222">
    <property type="term" value="F:metalloendopeptidase activity"/>
    <property type="evidence" value="ECO:0007669"/>
    <property type="project" value="TreeGrafter"/>
</dbReference>
<sequence length="549" mass="57768">MVLKKLAIGLLALALVAPFLSMVGIGLLMNPAATWACTVPGGGLQVGEVPDELAVETRDGESFTLNKKQLTHAATIIETGSGVEGVNRDGLQIALMAALTESTLRQLSNTSVYPESADYPNDGDGSDNDSLGLFQMRPQAGWGSVPELMAPEYQARAFFGGPDGPNHPSPRGLLDIPGWQDMGKGEAAQAVEVSAFPDRYENYSPVAVTILDTLLGTTGTNVETDPGVVPAVAGAAESSRVVFPLPEGTWTATDPYGPRTHPITGEQSFHTGSDFAAPDGTPILAAADGTVTVAEYTDAWGGKVVIEHQVGGEQVATGYIHSWADGIHVEAGDRVRAGQHIADVGSSGQSTGPHLHLEVYVGGTGGEHTDPAAWLNAHDAADLPEAETGPPAGDCDPDSNGPGGEPDPAPAGDPDELVDDPTSNGQITRRTLHLYQQTIAAFPETTWSCYSPRPGTVSEHPLGRACDIAFGNAIGQMPTPAQIEAGWEVTNWMKDHAETLGVDYLIWQDKIWSLARDDEGWRDYTRGTDITTRHQDHLHVTLADSGGGA</sequence>
<dbReference type="InterPro" id="IPR011055">
    <property type="entry name" value="Dup_hybrid_motif"/>
</dbReference>
<dbReference type="CDD" id="cd12797">
    <property type="entry name" value="M23_peptidase"/>
    <property type="match status" value="1"/>
</dbReference>
<dbReference type="Proteomes" id="UP000009877">
    <property type="component" value="Unassembled WGS sequence"/>
</dbReference>
<evidence type="ECO:0000256" key="2">
    <source>
        <dbReference type="SAM" id="MobiDB-lite"/>
    </source>
</evidence>
<evidence type="ECO:0000313" key="5">
    <source>
        <dbReference type="EMBL" id="EME37615.1"/>
    </source>
</evidence>
<gene>
    <name evidence="5" type="ORF">C884_00989</name>
</gene>
<dbReference type="InterPro" id="IPR058593">
    <property type="entry name" value="ARB_07466-like_C"/>
</dbReference>
<feature type="domain" description="M23ase beta-sheet core" evidence="3">
    <location>
        <begin position="269"/>
        <end position="363"/>
    </location>
</feature>
<feature type="domain" description="ARB-07466-like C-terminal" evidence="4">
    <location>
        <begin position="424"/>
        <end position="534"/>
    </location>
</feature>
<protein>
    <submittedName>
        <fullName evidence="5">LysM domain / Lipoprotein NlpD</fullName>
    </submittedName>
</protein>
<dbReference type="InterPro" id="IPR016047">
    <property type="entry name" value="M23ase_b-sheet_dom"/>
</dbReference>
<proteinExistence type="predicted"/>
<keyword evidence="1" id="KW-0732">Signal</keyword>
<dbReference type="SUPFAM" id="SSF51261">
    <property type="entry name" value="Duplicated hybrid motif"/>
    <property type="match status" value="1"/>
</dbReference>
<dbReference type="InterPro" id="IPR050570">
    <property type="entry name" value="Cell_wall_metabolism_enzyme"/>
</dbReference>
<dbReference type="PANTHER" id="PTHR21666">
    <property type="entry name" value="PEPTIDASE-RELATED"/>
    <property type="match status" value="1"/>
</dbReference>
<evidence type="ECO:0000259" key="3">
    <source>
        <dbReference type="Pfam" id="PF01551"/>
    </source>
</evidence>
<evidence type="ECO:0000256" key="1">
    <source>
        <dbReference type="ARBA" id="ARBA00022729"/>
    </source>
</evidence>
<evidence type="ECO:0000313" key="6">
    <source>
        <dbReference type="Proteomes" id="UP000009877"/>
    </source>
</evidence>
<accession>M2YGI0</accession>
<dbReference type="Pfam" id="PF01551">
    <property type="entry name" value="Peptidase_M23"/>
    <property type="match status" value="1"/>
</dbReference>
<evidence type="ECO:0000259" key="4">
    <source>
        <dbReference type="Pfam" id="PF26571"/>
    </source>
</evidence>
<feature type="region of interest" description="Disordered" evidence="2">
    <location>
        <begin position="343"/>
        <end position="424"/>
    </location>
</feature>
<keyword evidence="6" id="KW-1185">Reference proteome</keyword>
<comment type="caution">
    <text evidence="5">The sequence shown here is derived from an EMBL/GenBank/DDBJ whole genome shotgun (WGS) entry which is preliminary data.</text>
</comment>
<keyword evidence="5" id="KW-0449">Lipoprotein</keyword>
<reference evidence="5 6" key="1">
    <citation type="journal article" date="2014" name="Genome Announc.">
        <title>Draft Genome Sequence of Kocuria palustris PEL.</title>
        <authorList>
            <person name="Sharma G."/>
            <person name="Khatri I."/>
            <person name="Subramanian S."/>
        </authorList>
    </citation>
    <scope>NUCLEOTIDE SEQUENCE [LARGE SCALE GENOMIC DNA]</scope>
    <source>
        <strain evidence="5 6">PEL</strain>
    </source>
</reference>